<accession>A0A0C9VD51</accession>
<evidence type="ECO:0000313" key="2">
    <source>
        <dbReference type="Proteomes" id="UP000054279"/>
    </source>
</evidence>
<dbReference type="SUPFAM" id="SSF52047">
    <property type="entry name" value="RNI-like"/>
    <property type="match status" value="1"/>
</dbReference>
<dbReference type="HOGENOM" id="CLU_611348_0_0_1"/>
<dbReference type="InterPro" id="IPR032675">
    <property type="entry name" value="LRR_dom_sf"/>
</dbReference>
<proteinExistence type="predicted"/>
<evidence type="ECO:0000313" key="1">
    <source>
        <dbReference type="EMBL" id="KIJ35326.1"/>
    </source>
</evidence>
<dbReference type="EMBL" id="KN837190">
    <property type="protein sequence ID" value="KIJ35326.1"/>
    <property type="molecule type" value="Genomic_DNA"/>
</dbReference>
<dbReference type="AlphaFoldDB" id="A0A0C9VD51"/>
<sequence>MASCIVVHALADLFPPIVPTFFHSLCQRPGPRPPGETLKGPYVAKREREGYIEWLKLAATLQLVPCCFNEITLPHFLHQIWFAHPFEIISFASIFATQPKLLEHVRRLRIDIAFTIYLEEEEPVTIEDIATYDYTGWGEFETDYPDYPMRRLGDRDLHSNIRALQYLEELSVDCIEYAYRRIPLSMVIREPYPKQLEHLTWLSLTGSIHQNPLTIFQDWDLPSLTHLCVDAGPYCRDCDLSTILQCSGKKLKTLSLSGEFAMDDLPLAEYCPNLTRFEVDWTFSLVTVLWHPTVEDLIFHCDETLIGTPRTAQHRLTDQIAMVVTHRGAWEQLCRIVDTAWDGTEIPTRGLQVLWQSINNGVQGMMISRRYIFDSPPPNRRGRWWNMAHLEYFREEGIECLGKNGIQLLGD</sequence>
<dbReference type="Proteomes" id="UP000054279">
    <property type="component" value="Unassembled WGS sequence"/>
</dbReference>
<gene>
    <name evidence="1" type="ORF">M422DRAFT_262499</name>
</gene>
<reference evidence="1 2" key="1">
    <citation type="submission" date="2014-06" db="EMBL/GenBank/DDBJ databases">
        <title>Evolutionary Origins and Diversification of the Mycorrhizal Mutualists.</title>
        <authorList>
            <consortium name="DOE Joint Genome Institute"/>
            <consortium name="Mycorrhizal Genomics Consortium"/>
            <person name="Kohler A."/>
            <person name="Kuo A."/>
            <person name="Nagy L.G."/>
            <person name="Floudas D."/>
            <person name="Copeland A."/>
            <person name="Barry K.W."/>
            <person name="Cichocki N."/>
            <person name="Veneault-Fourrey C."/>
            <person name="LaButti K."/>
            <person name="Lindquist E.A."/>
            <person name="Lipzen A."/>
            <person name="Lundell T."/>
            <person name="Morin E."/>
            <person name="Murat C."/>
            <person name="Riley R."/>
            <person name="Ohm R."/>
            <person name="Sun H."/>
            <person name="Tunlid A."/>
            <person name="Henrissat B."/>
            <person name="Grigoriev I.V."/>
            <person name="Hibbett D.S."/>
            <person name="Martin F."/>
        </authorList>
    </citation>
    <scope>NUCLEOTIDE SEQUENCE [LARGE SCALE GENOMIC DNA]</scope>
    <source>
        <strain evidence="1 2">SS14</strain>
    </source>
</reference>
<name>A0A0C9VD51_SPHS4</name>
<keyword evidence="2" id="KW-1185">Reference proteome</keyword>
<organism evidence="1 2">
    <name type="scientific">Sphaerobolus stellatus (strain SS14)</name>
    <dbReference type="NCBI Taxonomy" id="990650"/>
    <lineage>
        <taxon>Eukaryota</taxon>
        <taxon>Fungi</taxon>
        <taxon>Dikarya</taxon>
        <taxon>Basidiomycota</taxon>
        <taxon>Agaricomycotina</taxon>
        <taxon>Agaricomycetes</taxon>
        <taxon>Phallomycetidae</taxon>
        <taxon>Geastrales</taxon>
        <taxon>Sphaerobolaceae</taxon>
        <taxon>Sphaerobolus</taxon>
    </lineage>
</organism>
<protein>
    <submittedName>
        <fullName evidence="1">Uncharacterized protein</fullName>
    </submittedName>
</protein>
<dbReference type="Gene3D" id="3.80.10.10">
    <property type="entry name" value="Ribonuclease Inhibitor"/>
    <property type="match status" value="1"/>
</dbReference>